<reference evidence="1" key="1">
    <citation type="journal article" date="2019" name="Infect. Genet. Evol.">
        <title>Unconventional gene arrangement and content revealed by full genome analysis of the white sturgeon adenovirus, the single member of the genus Ichtadenovirus.</title>
        <authorList>
            <person name="Doszpoly A."/>
            <person name="Harrach B."/>
            <person name="LaPatra S."/>
            <person name="Benko M."/>
        </authorList>
    </citation>
    <scope>NUCLEOTIDE SEQUENCE</scope>
    <source>
        <strain evidence="1">WSAdV1/1996</strain>
    </source>
</reference>
<dbReference type="GeneID" id="80527944"/>
<dbReference type="EMBL" id="MK101347">
    <property type="protein sequence ID" value="QCQ84167.1"/>
    <property type="molecule type" value="Genomic_DNA"/>
</dbReference>
<keyword evidence="2" id="KW-1185">Reference proteome</keyword>
<dbReference type="Proteomes" id="UP000318653">
    <property type="component" value="Segment"/>
</dbReference>
<protein>
    <submittedName>
        <fullName evidence="1">ORF27</fullName>
    </submittedName>
</protein>
<organism evidence="1">
    <name type="scientific">White sturgeon adenovirus 1</name>
    <dbReference type="NCBI Taxonomy" id="2580388"/>
    <lineage>
        <taxon>Viruses</taxon>
        <taxon>Varidnaviria</taxon>
        <taxon>Bamfordvirae</taxon>
        <taxon>Preplasmiviricota</taxon>
        <taxon>Polisuviricotina</taxon>
        <taxon>Pharingeaviricetes</taxon>
        <taxon>Rowavirales</taxon>
        <taxon>Adenoviridae</taxon>
        <taxon>Ichtadenovirus</taxon>
        <taxon>Ichtadenovirus acipenseris</taxon>
        <taxon>Sturgeon ichtadenovirus A</taxon>
    </lineage>
</organism>
<proteinExistence type="predicted"/>
<dbReference type="KEGG" id="vg:80527944"/>
<evidence type="ECO:0000313" key="1">
    <source>
        <dbReference type="EMBL" id="QCQ84167.1"/>
    </source>
</evidence>
<name>A0A4P8PIY0_9ADEN</name>
<accession>A0A4P8PIY0</accession>
<dbReference type="RefSeq" id="YP_010790539.1">
    <property type="nucleotide sequence ID" value="NC_075448.1"/>
</dbReference>
<sequence length="76" mass="9225">MIELKEDGPLDAEVDSYCVIDPPNKIKCKDFKKWLLSQQKIYRYSYQRVRDNYVIYILPERQEELRDAIREFLASH</sequence>
<evidence type="ECO:0000313" key="2">
    <source>
        <dbReference type="Proteomes" id="UP000318653"/>
    </source>
</evidence>